<comment type="caution">
    <text evidence="2">The sequence shown here is derived from an EMBL/GenBank/DDBJ whole genome shotgun (WGS) entry which is preliminary data.</text>
</comment>
<dbReference type="AlphaFoldDB" id="A0A8H5FTZ6"/>
<dbReference type="InterPro" id="IPR000477">
    <property type="entry name" value="RT_dom"/>
</dbReference>
<proteinExistence type="predicted"/>
<dbReference type="EMBL" id="JAACJM010000083">
    <property type="protein sequence ID" value="KAF5349004.1"/>
    <property type="molecule type" value="Genomic_DNA"/>
</dbReference>
<dbReference type="OrthoDB" id="3049395at2759"/>
<keyword evidence="3" id="KW-1185">Reference proteome</keyword>
<dbReference type="Proteomes" id="UP000559256">
    <property type="component" value="Unassembled WGS sequence"/>
</dbReference>
<reference evidence="2 3" key="1">
    <citation type="journal article" date="2020" name="ISME J.">
        <title>Uncovering the hidden diversity of litter-decomposition mechanisms in mushroom-forming fungi.</title>
        <authorList>
            <person name="Floudas D."/>
            <person name="Bentzer J."/>
            <person name="Ahren D."/>
            <person name="Johansson T."/>
            <person name="Persson P."/>
            <person name="Tunlid A."/>
        </authorList>
    </citation>
    <scope>NUCLEOTIDE SEQUENCE [LARGE SCALE GENOMIC DNA]</scope>
    <source>
        <strain evidence="2 3">CBS 291.85</strain>
    </source>
</reference>
<organism evidence="2 3">
    <name type="scientific">Tetrapyrgos nigripes</name>
    <dbReference type="NCBI Taxonomy" id="182062"/>
    <lineage>
        <taxon>Eukaryota</taxon>
        <taxon>Fungi</taxon>
        <taxon>Dikarya</taxon>
        <taxon>Basidiomycota</taxon>
        <taxon>Agaricomycotina</taxon>
        <taxon>Agaricomycetes</taxon>
        <taxon>Agaricomycetidae</taxon>
        <taxon>Agaricales</taxon>
        <taxon>Marasmiineae</taxon>
        <taxon>Marasmiaceae</taxon>
        <taxon>Tetrapyrgos</taxon>
    </lineage>
</organism>
<evidence type="ECO:0000313" key="3">
    <source>
        <dbReference type="Proteomes" id="UP000559256"/>
    </source>
</evidence>
<name>A0A8H5FTZ6_9AGAR</name>
<gene>
    <name evidence="2" type="ORF">D9758_012717</name>
</gene>
<sequence>MFLTVWPVPSPLNFSSTVEGICRVTTDAIAPHTVSSLKHTSNSSNALTNHCGCTKSSLRQSANLAKFWELFRKYLGIAIQFEDNVSASDLMEVFMPRVNSTFPLPASFDVDQYNLNEFLASAILVLTIDTTSEQFFSQMFDVPDIEEAKADLGKLHPGHSAAGEDEVHYSDIWKMDSTMIMNLVNECLRKRDKPLIWIISILIGVLKKGKKASDPNGYQAIALESCMLKFNGFRKGFRTNKNAVIFSVAIQKAKALNRTLWVASVNISNAFPSVHWAILWLKLQQLGAGGWIFDWIHMIYNEMVYKVWHGDSSSPQFQSLLGILAGDTISLLLWILYFADFNIPKTTDDIELAGKYVSHLKQADDLLILALSPEGLQHKMNLFYDWCKVNFLVINAIKSVVTYHGNPPPIIPVFHFADAIVEVVNQYTYVGTTLHGGPFWADCFHTVLAPVTSRARSG</sequence>
<evidence type="ECO:0000313" key="2">
    <source>
        <dbReference type="EMBL" id="KAF5349004.1"/>
    </source>
</evidence>
<dbReference type="PANTHER" id="PTHR47027">
    <property type="entry name" value="REVERSE TRANSCRIPTASE DOMAIN-CONTAINING PROTEIN"/>
    <property type="match status" value="1"/>
</dbReference>
<dbReference type="Pfam" id="PF00078">
    <property type="entry name" value="RVT_1"/>
    <property type="match status" value="1"/>
</dbReference>
<accession>A0A8H5FTZ6</accession>
<protein>
    <recommendedName>
        <fullName evidence="1">Reverse transcriptase domain-containing protein</fullName>
    </recommendedName>
</protein>
<feature type="domain" description="Reverse transcriptase" evidence="1">
    <location>
        <begin position="232"/>
        <end position="433"/>
    </location>
</feature>
<dbReference type="PANTHER" id="PTHR47027:SF20">
    <property type="entry name" value="REVERSE TRANSCRIPTASE-LIKE PROTEIN WITH RNA-DIRECTED DNA POLYMERASE DOMAIN"/>
    <property type="match status" value="1"/>
</dbReference>
<evidence type="ECO:0000259" key="1">
    <source>
        <dbReference type="Pfam" id="PF00078"/>
    </source>
</evidence>